<evidence type="ECO:0000259" key="3">
    <source>
        <dbReference type="SMART" id="SM01119"/>
    </source>
</evidence>
<dbReference type="PANTHER" id="PTHR28004">
    <property type="entry name" value="ZGC:162816-RELATED"/>
    <property type="match status" value="1"/>
</dbReference>
<evidence type="ECO:0000256" key="1">
    <source>
        <dbReference type="ARBA" id="ARBA00005323"/>
    </source>
</evidence>
<comment type="similarity">
    <text evidence="1">Belongs to the DSD1 family.</text>
</comment>
<dbReference type="Proteomes" id="UP000249547">
    <property type="component" value="Unassembled WGS sequence"/>
</dbReference>
<dbReference type="CDD" id="cd06821">
    <property type="entry name" value="PLPDE_III_D-TA"/>
    <property type="match status" value="1"/>
</dbReference>
<gene>
    <name evidence="4" type="ORF">LX64_03197</name>
</gene>
<proteinExistence type="inferred from homology"/>
<sequence length="368" mass="40404">MDTGNWYEFQVPADIDSPALLIYKDRVAQNIDTMISIAGDPAKLMPHVKTHKLKEIVQMQLDKGITRFKCATIAEAEMVADAGAAFVLLAYQVIGPKLNRWLSLVQAYPKVQFASVVDNEPAAQALNNTFAATGLTAQVYIDIDNGMHRTGINPTDAFTLYEQIAQLKHLRLLGLHVYDGHIREVDFDKRTAITNEAYAPVASLVQQIINAHYPTPGIVVGGTPTFTVHAKRPGVICSPGTCLLWDEGYGSSLPEQPFLKAAVLFTRVISQPIAGRVTTDLGHKAVAAENTIDKRVAFLNLADYKVISQSEEHLVVETATPLPIGALLFAVPFHVCPSVALYNEAHIIEHGQYTGTWRITARQRKINI</sequence>
<evidence type="ECO:0000256" key="2">
    <source>
        <dbReference type="ARBA" id="ARBA00023239"/>
    </source>
</evidence>
<dbReference type="SMART" id="SM01119">
    <property type="entry name" value="D-ser_dehydrat"/>
    <property type="match status" value="1"/>
</dbReference>
<dbReference type="InterPro" id="IPR051466">
    <property type="entry name" value="D-amino_acid_metab_enzyme"/>
</dbReference>
<dbReference type="Gene3D" id="3.20.20.10">
    <property type="entry name" value="Alanine racemase"/>
    <property type="match status" value="1"/>
</dbReference>
<dbReference type="GO" id="GO:0036088">
    <property type="term" value="P:D-serine catabolic process"/>
    <property type="evidence" value="ECO:0007669"/>
    <property type="project" value="TreeGrafter"/>
</dbReference>
<dbReference type="OrthoDB" id="9788869at2"/>
<dbReference type="InterPro" id="IPR029066">
    <property type="entry name" value="PLP-binding_barrel"/>
</dbReference>
<dbReference type="Pfam" id="PF14031">
    <property type="entry name" value="D-ser_dehydrat"/>
    <property type="match status" value="1"/>
</dbReference>
<dbReference type="AlphaFoldDB" id="A0A327QKS6"/>
<reference evidence="4 5" key="1">
    <citation type="submission" date="2018-06" db="EMBL/GenBank/DDBJ databases">
        <title>Genomic Encyclopedia of Archaeal and Bacterial Type Strains, Phase II (KMG-II): from individual species to whole genera.</title>
        <authorList>
            <person name="Goeker M."/>
        </authorList>
    </citation>
    <scope>NUCLEOTIDE SEQUENCE [LARGE SCALE GENOMIC DNA]</scope>
    <source>
        <strain evidence="4 5">DSM 23857</strain>
    </source>
</reference>
<keyword evidence="5" id="KW-1185">Reference proteome</keyword>
<comment type="caution">
    <text evidence="4">The sequence shown here is derived from an EMBL/GenBank/DDBJ whole genome shotgun (WGS) entry which is preliminary data.</text>
</comment>
<organism evidence="4 5">
    <name type="scientific">Chitinophaga skermanii</name>
    <dbReference type="NCBI Taxonomy" id="331697"/>
    <lineage>
        <taxon>Bacteria</taxon>
        <taxon>Pseudomonadati</taxon>
        <taxon>Bacteroidota</taxon>
        <taxon>Chitinophagia</taxon>
        <taxon>Chitinophagales</taxon>
        <taxon>Chitinophagaceae</taxon>
        <taxon>Chitinophaga</taxon>
    </lineage>
</organism>
<feature type="domain" description="D-serine dehydratase-like" evidence="3">
    <location>
        <begin position="261"/>
        <end position="349"/>
    </location>
</feature>
<evidence type="ECO:0000313" key="4">
    <source>
        <dbReference type="EMBL" id="RAJ04314.1"/>
    </source>
</evidence>
<protein>
    <submittedName>
        <fullName evidence="4">D-serine deaminase-like pyridoxal phosphate-dependent protein</fullName>
    </submittedName>
</protein>
<keyword evidence="2" id="KW-0456">Lyase</keyword>
<name>A0A327QKS6_9BACT</name>
<dbReference type="GO" id="GO:0008721">
    <property type="term" value="F:D-serine ammonia-lyase activity"/>
    <property type="evidence" value="ECO:0007669"/>
    <property type="project" value="TreeGrafter"/>
</dbReference>
<dbReference type="Gene3D" id="2.40.37.20">
    <property type="entry name" value="D-serine dehydratase-like domain"/>
    <property type="match status" value="1"/>
</dbReference>
<evidence type="ECO:0000313" key="5">
    <source>
        <dbReference type="Proteomes" id="UP000249547"/>
    </source>
</evidence>
<dbReference type="InterPro" id="IPR001608">
    <property type="entry name" value="Ala_racemase_N"/>
</dbReference>
<dbReference type="SUPFAM" id="SSF51419">
    <property type="entry name" value="PLP-binding barrel"/>
    <property type="match status" value="1"/>
</dbReference>
<dbReference type="EMBL" id="QLLL01000005">
    <property type="protein sequence ID" value="RAJ04314.1"/>
    <property type="molecule type" value="Genomic_DNA"/>
</dbReference>
<dbReference type="Pfam" id="PF01168">
    <property type="entry name" value="Ala_racemase_N"/>
    <property type="match status" value="1"/>
</dbReference>
<accession>A0A327QKS6</accession>
<dbReference type="PANTHER" id="PTHR28004:SF2">
    <property type="entry name" value="D-SERINE DEHYDRATASE"/>
    <property type="match status" value="1"/>
</dbReference>
<dbReference type="RefSeq" id="WP_111598609.1">
    <property type="nucleotide sequence ID" value="NZ_QLLL01000005.1"/>
</dbReference>
<dbReference type="InterPro" id="IPR026956">
    <property type="entry name" value="D-ser_dehydrat-like_dom"/>
</dbReference>
<dbReference type="InterPro" id="IPR042208">
    <property type="entry name" value="D-ser_dehydrat-like_sf"/>
</dbReference>